<dbReference type="Gene3D" id="1.25.40.10">
    <property type="entry name" value="Tetratricopeptide repeat domain"/>
    <property type="match status" value="2"/>
</dbReference>
<dbReference type="InterPro" id="IPR052402">
    <property type="entry name" value="ADCK_kinase"/>
</dbReference>
<dbReference type="InterPro" id="IPR011990">
    <property type="entry name" value="TPR-like_helical_dom_sf"/>
</dbReference>
<comment type="caution">
    <text evidence="3">The sequence shown here is derived from an EMBL/GenBank/DDBJ whole genome shotgun (WGS) entry which is preliminary data.</text>
</comment>
<reference evidence="3 4" key="1">
    <citation type="submission" date="2024-02" db="EMBL/GenBank/DDBJ databases">
        <authorList>
            <person name="Chen Y."/>
            <person name="Shah S."/>
            <person name="Dougan E. K."/>
            <person name="Thang M."/>
            <person name="Chan C."/>
        </authorList>
    </citation>
    <scope>NUCLEOTIDE SEQUENCE [LARGE SCALE GENOMIC DNA]</scope>
</reference>
<organism evidence="3 4">
    <name type="scientific">Durusdinium trenchii</name>
    <dbReference type="NCBI Taxonomy" id="1381693"/>
    <lineage>
        <taxon>Eukaryota</taxon>
        <taxon>Sar</taxon>
        <taxon>Alveolata</taxon>
        <taxon>Dinophyceae</taxon>
        <taxon>Suessiales</taxon>
        <taxon>Symbiodiniaceae</taxon>
        <taxon>Durusdinium</taxon>
    </lineage>
</organism>
<protein>
    <recommendedName>
        <fullName evidence="2">ABC1 atypical kinase-like domain-containing protein</fullName>
    </recommendedName>
</protein>
<dbReference type="PANTHER" id="PTHR45890">
    <property type="entry name" value="AARF DOMAIN CONTAINING KINASE 2 (PREDICTED)"/>
    <property type="match status" value="1"/>
</dbReference>
<dbReference type="SUPFAM" id="SSF56112">
    <property type="entry name" value="Protein kinase-like (PK-like)"/>
    <property type="match status" value="1"/>
</dbReference>
<sequence>MDVASRVFNPCCQLQRSHASKPKQKLGARAARPSRTSEVPVISSHLQSQEPRLVTFTISSLAKELEVSRIFQLLEDLRHVRGEVNRFHLNAAMMAASSSAQWRQALGTLRALHQFRETPDERSYSAAMAACSAERWPGALAAWSSSRDDLSDQDVVLLGVAMTSCGANRWVHCLQMLENLSDCQVQLNVVVFSTLISFLRSWTAASLSLSRMRQLWIEPNVVTYTAAMACGQWQLPLKICKMNTVTSNAKLNCLVSTSGHWDQAVETLLQMRLARMGVTCVSFNSVMNAQVFWPDALGFVQAMRNLSLRQNSFSACSAINSFAKKQLQQDQWQLALVQLSAFELDLTELDVFGYNAAISACEKGHRWLASHSLLTHLQRCRLPPDDVSSGSFLASLSPDAWLQALTLLRSGFATAAPQIAAITTLAQGRQWQFCLASLPVTSVAQGSAVAVLVGGVSRREARAVEDARRRQEEVKRLRSEASIWRLLQLAFLMLPLAIYWPVWFMDPITFWNWVSARIDSCGPCFIKLAQWAATRRDLFPDAVCAALGRMHESVSAPWSKTIEPAEVCSSLRNAEMDVESLDSRPYASGSMAEVYFGTLKDGTEVAVKCMRPGVKHLLEADLAWLLRLSSWADSLEPLRLLHLGKAAEEFCEQVQMQTDFRTEASHLQQFQCNFKGLTSIRFPSPLYASQEILVLSREMGQELSRVFRDAVAFGQTSDEKTTLAQHSVIVQRLLGIPQEMSSRIATDSLAAYMRMIFHDQFIHGDLHPGNVMLKLQDASSESQADTESTNSWLGRLSSRLRNAARSYSPPFELIILDAGLAIPLPREKVEALRSLALAIIYGDFNRAAEILYQQSPDTSRCQDPQAFKNGLAKAFRDCRKQVYEDGFVQVSDSVLESLRLVRYYNVGLDTTLTWTLLGMLSIEGSARQLDPEVDCARAATRYILNMPSLWNELRSHSWHTSRHMFAEMFLTWLGIDYWEWRNRSSIFANVKW</sequence>
<dbReference type="PANTHER" id="PTHR45890:SF1">
    <property type="entry name" value="AARF DOMAIN CONTAINING KINASE 2"/>
    <property type="match status" value="1"/>
</dbReference>
<proteinExistence type="predicted"/>
<keyword evidence="4" id="KW-1185">Reference proteome</keyword>
<feature type="region of interest" description="Disordered" evidence="1">
    <location>
        <begin position="19"/>
        <end position="38"/>
    </location>
</feature>
<gene>
    <name evidence="3" type="ORF">CCMP2556_LOCUS18182</name>
</gene>
<evidence type="ECO:0000256" key="1">
    <source>
        <dbReference type="SAM" id="MobiDB-lite"/>
    </source>
</evidence>
<dbReference type="InterPro" id="IPR004147">
    <property type="entry name" value="ABC1_dom"/>
</dbReference>
<dbReference type="Proteomes" id="UP001642484">
    <property type="component" value="Unassembled WGS sequence"/>
</dbReference>
<accession>A0ABP0KWD4</accession>
<feature type="domain" description="ABC1 atypical kinase-like" evidence="2">
    <location>
        <begin position="579"/>
        <end position="850"/>
    </location>
</feature>
<dbReference type="EMBL" id="CAXAMN010010224">
    <property type="protein sequence ID" value="CAK9031183.1"/>
    <property type="molecule type" value="Genomic_DNA"/>
</dbReference>
<evidence type="ECO:0000313" key="4">
    <source>
        <dbReference type="Proteomes" id="UP001642484"/>
    </source>
</evidence>
<dbReference type="InterPro" id="IPR011009">
    <property type="entry name" value="Kinase-like_dom_sf"/>
</dbReference>
<evidence type="ECO:0000313" key="3">
    <source>
        <dbReference type="EMBL" id="CAK9031183.1"/>
    </source>
</evidence>
<evidence type="ECO:0000259" key="2">
    <source>
        <dbReference type="Pfam" id="PF03109"/>
    </source>
</evidence>
<name>A0ABP0KWD4_9DINO</name>
<dbReference type="Pfam" id="PF03109">
    <property type="entry name" value="ABC1"/>
    <property type="match status" value="1"/>
</dbReference>